<dbReference type="AlphaFoldDB" id="A0A813HJH9"/>
<dbReference type="Proteomes" id="UP000654075">
    <property type="component" value="Unassembled WGS sequence"/>
</dbReference>
<dbReference type="OrthoDB" id="477982at2759"/>
<comment type="caution">
    <text evidence="1">The sequence shown here is derived from an EMBL/GenBank/DDBJ whole genome shotgun (WGS) entry which is preliminary data.</text>
</comment>
<feature type="non-terminal residue" evidence="1">
    <location>
        <position position="367"/>
    </location>
</feature>
<gene>
    <name evidence="1" type="ORF">PGLA1383_LOCUS53449</name>
</gene>
<accession>A0A813HJH9</accession>
<sequence>AKGDHVDTPMAMVQAIEDSHDLPTICWAASGLTCLLHTSPSEIPAHAAAVIVQRFAQLPGAERRPLPGAAREAASALLGVLAELMLISEEACALLRARLVAEAAAKDRAWTLMLMELVAVPAGEGAHEGGAAFVHACRTLELLVRGDEELAKALHQQRLLAAVGQRLLAGTTGGERDLRTGKAPEELPGTSWQPFANAAVVLIDALVSEQDPDRFSIANPELFRPVWMRYHRPEPVVDGCIAALERSLFREGGAMVASQLHVAGLRALTQLARLSKDQAERILLSNGPSIGVEVMRLAGYHEEATSVSLVFLVQISGGAFAHKGLKAAGADVAAKTAATRFPRSQAVQDTAAKVVAACSDLKVTGRA</sequence>
<keyword evidence="2" id="KW-1185">Reference proteome</keyword>
<reference evidence="1" key="1">
    <citation type="submission" date="2021-02" db="EMBL/GenBank/DDBJ databases">
        <authorList>
            <person name="Dougan E. K."/>
            <person name="Rhodes N."/>
            <person name="Thang M."/>
            <person name="Chan C."/>
        </authorList>
    </citation>
    <scope>NUCLEOTIDE SEQUENCE</scope>
</reference>
<organism evidence="1 2">
    <name type="scientific">Polarella glacialis</name>
    <name type="common">Dinoflagellate</name>
    <dbReference type="NCBI Taxonomy" id="89957"/>
    <lineage>
        <taxon>Eukaryota</taxon>
        <taxon>Sar</taxon>
        <taxon>Alveolata</taxon>
        <taxon>Dinophyceae</taxon>
        <taxon>Suessiales</taxon>
        <taxon>Suessiaceae</taxon>
        <taxon>Polarella</taxon>
    </lineage>
</organism>
<dbReference type="EMBL" id="CAJNNV010031890">
    <property type="protein sequence ID" value="CAE8638234.1"/>
    <property type="molecule type" value="Genomic_DNA"/>
</dbReference>
<protein>
    <submittedName>
        <fullName evidence="1">Uncharacterized protein</fullName>
    </submittedName>
</protein>
<name>A0A813HJH9_POLGL</name>
<evidence type="ECO:0000313" key="2">
    <source>
        <dbReference type="Proteomes" id="UP000654075"/>
    </source>
</evidence>
<evidence type="ECO:0000313" key="1">
    <source>
        <dbReference type="EMBL" id="CAE8638234.1"/>
    </source>
</evidence>
<proteinExistence type="predicted"/>